<accession>G4TTB9</accession>
<protein>
    <submittedName>
        <fullName evidence="1">Uncharacterized protein</fullName>
    </submittedName>
</protein>
<name>G4TTB9_SERID</name>
<evidence type="ECO:0000313" key="1">
    <source>
        <dbReference type="EMBL" id="CCA74562.1"/>
    </source>
</evidence>
<dbReference type="EMBL" id="CAFZ01000327">
    <property type="protein sequence ID" value="CCA74562.1"/>
    <property type="molecule type" value="Genomic_DNA"/>
</dbReference>
<sequence length="184" mass="21124">MHEHVFYSQGEWRYSRATLTVVDATFFHDREEYSRRGRRRADFLHRVDFCSRDPMIIIGEAGLDRPKVRINKVTAFPSGRRWVNGASTKIAQLTVFNFYGSLGKAGAGLASAERDLSRTARYPSIWDHKRNQPQELDLEISPPRSWTGVCCIVATSRIGAKYPPKDGKERLDHYIDYTLMLDGQ</sequence>
<evidence type="ECO:0000313" key="2">
    <source>
        <dbReference type="Proteomes" id="UP000007148"/>
    </source>
</evidence>
<keyword evidence="2" id="KW-1185">Reference proteome</keyword>
<reference evidence="1 2" key="1">
    <citation type="journal article" date="2011" name="PLoS Pathog.">
        <title>Endophytic Life Strategies Decoded by Genome and Transcriptome Analyses of the Mutualistic Root Symbiont Piriformospora indica.</title>
        <authorList>
            <person name="Zuccaro A."/>
            <person name="Lahrmann U."/>
            <person name="Guldener U."/>
            <person name="Langen G."/>
            <person name="Pfiffi S."/>
            <person name="Biedenkopf D."/>
            <person name="Wong P."/>
            <person name="Samans B."/>
            <person name="Grimm C."/>
            <person name="Basiewicz M."/>
            <person name="Murat C."/>
            <person name="Martin F."/>
            <person name="Kogel K.H."/>
        </authorList>
    </citation>
    <scope>NUCLEOTIDE SEQUENCE [LARGE SCALE GENOMIC DNA]</scope>
    <source>
        <strain evidence="1 2">DSM 11827</strain>
    </source>
</reference>
<dbReference type="InParanoid" id="G4TTB9"/>
<comment type="caution">
    <text evidence="1">The sequence shown here is derived from an EMBL/GenBank/DDBJ whole genome shotgun (WGS) entry which is preliminary data.</text>
</comment>
<gene>
    <name evidence="1" type="ORF">PIIN_08514</name>
</gene>
<proteinExistence type="predicted"/>
<dbReference type="Proteomes" id="UP000007148">
    <property type="component" value="Unassembled WGS sequence"/>
</dbReference>
<organism evidence="1 2">
    <name type="scientific">Serendipita indica (strain DSM 11827)</name>
    <name type="common">Root endophyte fungus</name>
    <name type="synonym">Piriformospora indica</name>
    <dbReference type="NCBI Taxonomy" id="1109443"/>
    <lineage>
        <taxon>Eukaryota</taxon>
        <taxon>Fungi</taxon>
        <taxon>Dikarya</taxon>
        <taxon>Basidiomycota</taxon>
        <taxon>Agaricomycotina</taxon>
        <taxon>Agaricomycetes</taxon>
        <taxon>Sebacinales</taxon>
        <taxon>Serendipitaceae</taxon>
        <taxon>Serendipita</taxon>
    </lineage>
</organism>
<dbReference type="AlphaFoldDB" id="G4TTB9"/>
<dbReference type="HOGENOM" id="CLU_1468750_0_0_1"/>